<dbReference type="PRINTS" id="PR00412">
    <property type="entry name" value="EPOXHYDRLASE"/>
</dbReference>
<reference evidence="4 5" key="1">
    <citation type="submission" date="2016-10" db="EMBL/GenBank/DDBJ databases">
        <authorList>
            <person name="de Groot N.N."/>
        </authorList>
    </citation>
    <scope>NUCLEOTIDE SEQUENCE [LARGE SCALE GENOMIC DNA]</scope>
    <source>
        <strain evidence="4 5">DSM 17890</strain>
    </source>
</reference>
<dbReference type="AlphaFoldDB" id="A0A1H3E7N9"/>
<evidence type="ECO:0000313" key="5">
    <source>
        <dbReference type="Proteomes" id="UP000199118"/>
    </source>
</evidence>
<keyword evidence="1" id="KW-0378">Hydrolase</keyword>
<keyword evidence="5" id="KW-1185">Reference proteome</keyword>
<dbReference type="EMBL" id="FNMZ01000009">
    <property type="protein sequence ID" value="SDX74258.1"/>
    <property type="molecule type" value="Genomic_DNA"/>
</dbReference>
<sequence>MREYIVEAGQLAVACLEWGPQDGWPCLMGHGFPYSPHAYADAAPILAAAGARVIAPWLRGYGPTRFLSPDTPRSGEQAALGRDMLALMDALGIERAVLGGYDWGGRAACVVAALWPERVQALVTGNSYNIQDIARAMEPAAPEAEAALWYQYYFHAERGRRGLEADRAGIARLLWRMWSPRWDFDEAAFAAAAAGFDNPDFVEVVIHSYRHRFGLVPGDPAAAEIEAALARRPRISVPTIRVDGDADGVNPGTAGHGSRFSGPQELRVFRGAGHNLPQERPADWAQAVLDARALAEAGPGSGG</sequence>
<dbReference type="OrthoDB" id="9804723at2"/>
<dbReference type="GO" id="GO:0016787">
    <property type="term" value="F:hydrolase activity"/>
    <property type="evidence" value="ECO:0007669"/>
    <property type="project" value="UniProtKB-KW"/>
</dbReference>
<organism evidence="4 5">
    <name type="scientific">Albimonas donghaensis</name>
    <dbReference type="NCBI Taxonomy" id="356660"/>
    <lineage>
        <taxon>Bacteria</taxon>
        <taxon>Pseudomonadati</taxon>
        <taxon>Pseudomonadota</taxon>
        <taxon>Alphaproteobacteria</taxon>
        <taxon>Rhodobacterales</taxon>
        <taxon>Paracoccaceae</taxon>
        <taxon>Albimonas</taxon>
    </lineage>
</organism>
<dbReference type="PANTHER" id="PTHR43329">
    <property type="entry name" value="EPOXIDE HYDROLASE"/>
    <property type="match status" value="1"/>
</dbReference>
<gene>
    <name evidence="4" type="ORF">SAMN05444336_10989</name>
</gene>
<protein>
    <submittedName>
        <fullName evidence="4">Pimeloyl-ACP methyl ester carboxylesterase</fullName>
    </submittedName>
</protein>
<dbReference type="SUPFAM" id="SSF53474">
    <property type="entry name" value="alpha/beta-Hydrolases"/>
    <property type="match status" value="1"/>
</dbReference>
<evidence type="ECO:0000256" key="2">
    <source>
        <dbReference type="SAM" id="MobiDB-lite"/>
    </source>
</evidence>
<name>A0A1H3E7N9_9RHOB</name>
<dbReference type="Gene3D" id="3.40.50.1820">
    <property type="entry name" value="alpha/beta hydrolase"/>
    <property type="match status" value="1"/>
</dbReference>
<dbReference type="Proteomes" id="UP000199118">
    <property type="component" value="Unassembled WGS sequence"/>
</dbReference>
<feature type="region of interest" description="Disordered" evidence="2">
    <location>
        <begin position="241"/>
        <end position="262"/>
    </location>
</feature>
<evidence type="ECO:0000259" key="3">
    <source>
        <dbReference type="Pfam" id="PF00561"/>
    </source>
</evidence>
<dbReference type="Pfam" id="PF00561">
    <property type="entry name" value="Abhydrolase_1"/>
    <property type="match status" value="1"/>
</dbReference>
<evidence type="ECO:0000256" key="1">
    <source>
        <dbReference type="ARBA" id="ARBA00022801"/>
    </source>
</evidence>
<dbReference type="STRING" id="356660.SAMN05444336_10989"/>
<dbReference type="RefSeq" id="WP_092684478.1">
    <property type="nucleotide sequence ID" value="NZ_FNMZ01000009.1"/>
</dbReference>
<dbReference type="InterPro" id="IPR000073">
    <property type="entry name" value="AB_hydrolase_1"/>
</dbReference>
<proteinExistence type="predicted"/>
<dbReference type="InterPro" id="IPR029058">
    <property type="entry name" value="AB_hydrolase_fold"/>
</dbReference>
<feature type="domain" description="AB hydrolase-1" evidence="3">
    <location>
        <begin position="30"/>
        <end position="276"/>
    </location>
</feature>
<evidence type="ECO:0000313" key="4">
    <source>
        <dbReference type="EMBL" id="SDX74258.1"/>
    </source>
</evidence>
<dbReference type="InterPro" id="IPR000639">
    <property type="entry name" value="Epox_hydrolase-like"/>
</dbReference>
<accession>A0A1H3E7N9</accession>